<evidence type="ECO:0000313" key="1">
    <source>
        <dbReference type="EMBL" id="CDM26515.1"/>
    </source>
</evidence>
<proteinExistence type="predicted"/>
<name>W6PRL9_PENRF</name>
<dbReference type="STRING" id="1365484.W6PRL9"/>
<accession>W6PRL9</accession>
<sequence>MQLADDIAFLGQAEEGAKNVTAVTLQEKAPGLVICLASNHTPSDKRVLELNKTMALVSEYASEGKRRREFRDKIFDMVVDIREDRILSRIRPPWLPQPSRYYKLRPFLLSQVQVFVDEISVINRQSAGFQSLVQPARQLISCLLPFKKPVPQILRKEYQKNVIKSCAELAGVGGTGLLEEHLQRLQISAQLRDRGGIRQIDKLARYFFVCRDLVRVGRRPEYKPLFSNIAIETLKASKGRPVGSKVCFVHAEMQQIVHYTNHPHDPSPRFIGCSKSACYLCDMFIQKHGLYRISHAHRRLYDLWTLPDLDYSASKEAQQLQVILKSMTKEISAIATGFQRSPRPPKQYRAESIAFLPLTSGSTASNTSVATQKASMSSVSPLLSLKSDSDTRIASTCFSKSLSSRTSNASCLLLNQDDLPYSLDIKDIKHDFLVQIGAIFLDVEFVTTGRLSIRHAIDNTLPKDVIDISHLSTISETKVAQSLTTQLSLRHPSGFTIIIDFVRDEVGLDHETVIPVRPDD</sequence>
<dbReference type="OrthoDB" id="4851849at2759"/>
<dbReference type="Proteomes" id="UP000030686">
    <property type="component" value="Unassembled WGS sequence"/>
</dbReference>
<gene>
    <name evidence="1" type="ORF">PROQFM164_S01g000324</name>
</gene>
<dbReference type="Pfam" id="PF14441">
    <property type="entry name" value="OTT_1508_deam"/>
    <property type="match status" value="1"/>
</dbReference>
<dbReference type="InterPro" id="IPR027796">
    <property type="entry name" value="OTT_1508_deam-like"/>
</dbReference>
<dbReference type="AlphaFoldDB" id="W6PRL9"/>
<organism evidence="1 2">
    <name type="scientific">Penicillium roqueforti (strain FM164)</name>
    <dbReference type="NCBI Taxonomy" id="1365484"/>
    <lineage>
        <taxon>Eukaryota</taxon>
        <taxon>Fungi</taxon>
        <taxon>Dikarya</taxon>
        <taxon>Ascomycota</taxon>
        <taxon>Pezizomycotina</taxon>
        <taxon>Eurotiomycetes</taxon>
        <taxon>Eurotiomycetidae</taxon>
        <taxon>Eurotiales</taxon>
        <taxon>Aspergillaceae</taxon>
        <taxon>Penicillium</taxon>
    </lineage>
</organism>
<evidence type="ECO:0000313" key="2">
    <source>
        <dbReference type="Proteomes" id="UP000030686"/>
    </source>
</evidence>
<reference evidence="1" key="1">
    <citation type="journal article" date="2014" name="Nat. Commun.">
        <title>Multiple recent horizontal transfers of a large genomic region in cheese making fungi.</title>
        <authorList>
            <person name="Cheeseman K."/>
            <person name="Ropars J."/>
            <person name="Renault P."/>
            <person name="Dupont J."/>
            <person name="Gouzy J."/>
            <person name="Branca A."/>
            <person name="Abraham A.L."/>
            <person name="Ceppi M."/>
            <person name="Conseiller E."/>
            <person name="Debuchy R."/>
            <person name="Malagnac F."/>
            <person name="Goarin A."/>
            <person name="Silar P."/>
            <person name="Lacoste S."/>
            <person name="Sallet E."/>
            <person name="Bensimon A."/>
            <person name="Giraud T."/>
            <person name="Brygoo Y."/>
        </authorList>
    </citation>
    <scope>NUCLEOTIDE SEQUENCE [LARGE SCALE GENOMIC DNA]</scope>
    <source>
        <strain evidence="1">FM164</strain>
    </source>
</reference>
<dbReference type="OMA" id="GACYDQW"/>
<dbReference type="EMBL" id="HG792015">
    <property type="protein sequence ID" value="CDM26515.1"/>
    <property type="molecule type" value="Genomic_DNA"/>
</dbReference>
<keyword evidence="2" id="KW-1185">Reference proteome</keyword>
<protein>
    <submittedName>
        <fullName evidence="1">Genomic scaffold, ProqFM164S01</fullName>
    </submittedName>
</protein>